<dbReference type="InterPro" id="IPR052922">
    <property type="entry name" value="Cytidylate_Kinase-2"/>
</dbReference>
<keyword evidence="2" id="KW-1185">Reference proteome</keyword>
<organism evidence="1 2">
    <name type="scientific">Cognaticolwellia beringensis</name>
    <dbReference type="NCBI Taxonomy" id="1967665"/>
    <lineage>
        <taxon>Bacteria</taxon>
        <taxon>Pseudomonadati</taxon>
        <taxon>Pseudomonadota</taxon>
        <taxon>Gammaproteobacteria</taxon>
        <taxon>Alteromonadales</taxon>
        <taxon>Colwelliaceae</taxon>
        <taxon>Cognaticolwellia</taxon>
    </lineage>
</organism>
<dbReference type="SUPFAM" id="SSF52540">
    <property type="entry name" value="P-loop containing nucleoside triphosphate hydrolases"/>
    <property type="match status" value="1"/>
</dbReference>
<reference evidence="1 2" key="1">
    <citation type="submission" date="2017-08" db="EMBL/GenBank/DDBJ databases">
        <title>Complete genome of Colwellia sp. NB097-1, a psychrophile bacterium ioslated from Bering Sea.</title>
        <authorList>
            <person name="Chen X."/>
        </authorList>
    </citation>
    <scope>NUCLEOTIDE SEQUENCE [LARGE SCALE GENOMIC DNA]</scope>
    <source>
        <strain evidence="1 2">NB097-1</strain>
    </source>
</reference>
<accession>A0A222GCF1</accession>
<dbReference type="GO" id="GO:0016301">
    <property type="term" value="F:kinase activity"/>
    <property type="evidence" value="ECO:0007669"/>
    <property type="project" value="UniProtKB-KW"/>
</dbReference>
<name>A0A222GCF1_9GAMM</name>
<dbReference type="Gene3D" id="3.40.50.300">
    <property type="entry name" value="P-loop containing nucleotide triphosphate hydrolases"/>
    <property type="match status" value="1"/>
</dbReference>
<dbReference type="PANTHER" id="PTHR37816:SF2">
    <property type="entry name" value="DNA TOPOLOGY MODULATION PROTEIN FLAR-RELATED PROTEIN"/>
    <property type="match status" value="1"/>
</dbReference>
<evidence type="ECO:0000313" key="1">
    <source>
        <dbReference type="EMBL" id="ASP49044.1"/>
    </source>
</evidence>
<dbReference type="EMBL" id="CP020465">
    <property type="protein sequence ID" value="ASP49044.1"/>
    <property type="molecule type" value="Genomic_DNA"/>
</dbReference>
<dbReference type="PANTHER" id="PTHR37816">
    <property type="entry name" value="YALI0E33011P"/>
    <property type="match status" value="1"/>
</dbReference>
<dbReference type="OrthoDB" id="5296079at2"/>
<dbReference type="RefSeq" id="WP_081152780.1">
    <property type="nucleotide sequence ID" value="NZ_CP020465.1"/>
</dbReference>
<protein>
    <submittedName>
        <fullName evidence="1">Shikimate kinase</fullName>
    </submittedName>
</protein>
<keyword evidence="1" id="KW-0418">Kinase</keyword>
<keyword evidence="1" id="KW-0808">Transferase</keyword>
<gene>
    <name evidence="1" type="ORF">B5D82_15455</name>
</gene>
<dbReference type="Proteomes" id="UP000202259">
    <property type="component" value="Chromosome"/>
</dbReference>
<dbReference type="AlphaFoldDB" id="A0A222GCF1"/>
<evidence type="ECO:0000313" key="2">
    <source>
        <dbReference type="Proteomes" id="UP000202259"/>
    </source>
</evidence>
<dbReference type="InterPro" id="IPR027417">
    <property type="entry name" value="P-loop_NTPase"/>
</dbReference>
<sequence>MLEASCEVKRIVIFGNSASGKSSLAKMLAEQHQLAHLDLDTLAWLPITEYSSMPQRQSVDISVSEINTFIKQNNQWVIEGCYSDLLSHSLEKCSEVIFLNLPIELCFSNAKNRPWEAHKYKTKADQDNNLPMLLDWISQYESRTDTFSKAAHKKLYDEFIGKKTQHIDNQ</sequence>
<dbReference type="Pfam" id="PF13238">
    <property type="entry name" value="AAA_18"/>
    <property type="match status" value="1"/>
</dbReference>
<dbReference type="KEGG" id="cber:B5D82_15455"/>
<proteinExistence type="predicted"/>